<feature type="transmembrane region" description="Helical" evidence="10">
    <location>
        <begin position="28"/>
        <end position="49"/>
    </location>
</feature>
<protein>
    <recommendedName>
        <fullName evidence="10">Large-conductance mechanosensitive channel</fullName>
    </recommendedName>
</protein>
<evidence type="ECO:0000256" key="9">
    <source>
        <dbReference type="ARBA" id="ARBA00023303"/>
    </source>
</evidence>
<comment type="subunit">
    <text evidence="10">Homopentamer.</text>
</comment>
<dbReference type="Gene3D" id="1.10.1200.120">
    <property type="entry name" value="Large-conductance mechanosensitive channel, MscL, domain 1"/>
    <property type="match status" value="1"/>
</dbReference>
<evidence type="ECO:0000256" key="3">
    <source>
        <dbReference type="ARBA" id="ARBA00022448"/>
    </source>
</evidence>
<comment type="function">
    <text evidence="10">Channel that opens in response to stretch forces in the membrane lipid bilayer. May participate in the regulation of osmotic pressure changes within the cell.</text>
</comment>
<keyword evidence="9 10" id="KW-0407">Ion channel</keyword>
<keyword evidence="8 10" id="KW-0472">Membrane</keyword>
<evidence type="ECO:0000256" key="2">
    <source>
        <dbReference type="ARBA" id="ARBA00007254"/>
    </source>
</evidence>
<dbReference type="Pfam" id="PF01741">
    <property type="entry name" value="MscL"/>
    <property type="match status" value="1"/>
</dbReference>
<proteinExistence type="inferred from homology"/>
<dbReference type="RefSeq" id="WP_377964277.1">
    <property type="nucleotide sequence ID" value="NZ_JBHZOL010000066.1"/>
</dbReference>
<dbReference type="PANTHER" id="PTHR30266">
    <property type="entry name" value="MECHANOSENSITIVE CHANNEL MSCL"/>
    <property type="match status" value="1"/>
</dbReference>
<dbReference type="EMBL" id="JBHZOL010000066">
    <property type="protein sequence ID" value="MFE4106478.1"/>
    <property type="molecule type" value="Genomic_DNA"/>
</dbReference>
<evidence type="ECO:0000256" key="7">
    <source>
        <dbReference type="ARBA" id="ARBA00023065"/>
    </source>
</evidence>
<dbReference type="NCBIfam" id="TIGR00220">
    <property type="entry name" value="mscL"/>
    <property type="match status" value="1"/>
</dbReference>
<name>A0ABW6IE63_9CYAN</name>
<comment type="similarity">
    <text evidence="2 10">Belongs to the MscL family.</text>
</comment>
<evidence type="ECO:0000256" key="1">
    <source>
        <dbReference type="ARBA" id="ARBA00004651"/>
    </source>
</evidence>
<dbReference type="PRINTS" id="PR01264">
    <property type="entry name" value="MECHCHANNEL"/>
</dbReference>
<dbReference type="InterPro" id="IPR036019">
    <property type="entry name" value="MscL_channel"/>
</dbReference>
<keyword evidence="6 10" id="KW-1133">Transmembrane helix</keyword>
<keyword evidence="4 10" id="KW-1003">Cell membrane</keyword>
<evidence type="ECO:0000256" key="4">
    <source>
        <dbReference type="ARBA" id="ARBA00022475"/>
    </source>
</evidence>
<dbReference type="SUPFAM" id="SSF81330">
    <property type="entry name" value="Gated mechanosensitive channel"/>
    <property type="match status" value="1"/>
</dbReference>
<dbReference type="InterPro" id="IPR019823">
    <property type="entry name" value="Mechanosensitive_channel_CS"/>
</dbReference>
<dbReference type="InterPro" id="IPR037673">
    <property type="entry name" value="MSC/AndL"/>
</dbReference>
<comment type="caution">
    <text evidence="11">The sequence shown here is derived from an EMBL/GenBank/DDBJ whole genome shotgun (WGS) entry which is preliminary data.</text>
</comment>
<dbReference type="Proteomes" id="UP001600165">
    <property type="component" value="Unassembled WGS sequence"/>
</dbReference>
<sequence length="143" mass="15791">MSSLGRRSRVRAGGFLHDFREFALRGNVVDLAVAVIIGGAFGAIVSSFVEDILMPAVINPFLSQAGTDWREATIGPGIRIGSFFGTIIDFVIIAFVLFLVIKAFERFKRQEEVEAEAPVEPTVEEKLNVTLERLTHAIESRQI</sequence>
<dbReference type="PROSITE" id="PS01327">
    <property type="entry name" value="MSCL"/>
    <property type="match status" value="1"/>
</dbReference>
<accession>A0ABW6IE63</accession>
<keyword evidence="7 10" id="KW-0406">Ion transport</keyword>
<keyword evidence="3 10" id="KW-0813">Transport</keyword>
<reference evidence="11 12" key="1">
    <citation type="submission" date="2024-10" db="EMBL/GenBank/DDBJ databases">
        <authorList>
            <person name="Ratan Roy A."/>
            <person name="Morales Sandoval P.H."/>
            <person name="De Los Santos Villalobos S."/>
            <person name="Chakraborty S."/>
            <person name="Mukherjee J."/>
        </authorList>
    </citation>
    <scope>NUCLEOTIDE SEQUENCE [LARGE SCALE GENOMIC DNA]</scope>
    <source>
        <strain evidence="11 12">S1</strain>
    </source>
</reference>
<evidence type="ECO:0000313" key="12">
    <source>
        <dbReference type="Proteomes" id="UP001600165"/>
    </source>
</evidence>
<evidence type="ECO:0000256" key="8">
    <source>
        <dbReference type="ARBA" id="ARBA00023136"/>
    </source>
</evidence>
<keyword evidence="5 10" id="KW-0812">Transmembrane</keyword>
<comment type="subcellular location">
    <subcellularLocation>
        <location evidence="1 10">Cell membrane</location>
        <topology evidence="1 10">Multi-pass membrane protein</topology>
    </subcellularLocation>
</comment>
<evidence type="ECO:0000256" key="10">
    <source>
        <dbReference type="HAMAP-Rule" id="MF_00115"/>
    </source>
</evidence>
<feature type="transmembrane region" description="Helical" evidence="10">
    <location>
        <begin position="80"/>
        <end position="101"/>
    </location>
</feature>
<dbReference type="InterPro" id="IPR001185">
    <property type="entry name" value="MS_channel"/>
</dbReference>
<evidence type="ECO:0000256" key="6">
    <source>
        <dbReference type="ARBA" id="ARBA00022989"/>
    </source>
</evidence>
<dbReference type="HAMAP" id="MF_00115">
    <property type="entry name" value="MscL"/>
    <property type="match status" value="1"/>
</dbReference>
<evidence type="ECO:0000313" key="11">
    <source>
        <dbReference type="EMBL" id="MFE4106478.1"/>
    </source>
</evidence>
<evidence type="ECO:0000256" key="5">
    <source>
        <dbReference type="ARBA" id="ARBA00022692"/>
    </source>
</evidence>
<organism evidence="11 12">
    <name type="scientific">Almyronema epifaneia S1</name>
    <dbReference type="NCBI Taxonomy" id="2991925"/>
    <lineage>
        <taxon>Bacteria</taxon>
        <taxon>Bacillati</taxon>
        <taxon>Cyanobacteriota</taxon>
        <taxon>Cyanophyceae</taxon>
        <taxon>Nodosilineales</taxon>
        <taxon>Nodosilineaceae</taxon>
        <taxon>Almyronema</taxon>
        <taxon>Almyronema epifaneia</taxon>
    </lineage>
</organism>
<keyword evidence="12" id="KW-1185">Reference proteome</keyword>
<gene>
    <name evidence="10 11" type="primary">mscL</name>
    <name evidence="11" type="ORF">ACFVKH_09335</name>
</gene>
<dbReference type="PANTHER" id="PTHR30266:SF2">
    <property type="entry name" value="LARGE-CONDUCTANCE MECHANOSENSITIVE CHANNEL"/>
    <property type="match status" value="1"/>
</dbReference>